<proteinExistence type="predicted"/>
<gene>
    <name evidence="2" type="ORF">A3D59_03890</name>
</gene>
<organism evidence="2 3">
    <name type="scientific">Candidatus Wildermuthbacteria bacterium RIFCSPHIGHO2_02_FULL_47_17</name>
    <dbReference type="NCBI Taxonomy" id="1802452"/>
    <lineage>
        <taxon>Bacteria</taxon>
        <taxon>Candidatus Wildermuthiibacteriota</taxon>
    </lineage>
</organism>
<reference evidence="2 3" key="1">
    <citation type="journal article" date="2016" name="Nat. Commun.">
        <title>Thousands of microbial genomes shed light on interconnected biogeochemical processes in an aquifer system.</title>
        <authorList>
            <person name="Anantharaman K."/>
            <person name="Brown C.T."/>
            <person name="Hug L.A."/>
            <person name="Sharon I."/>
            <person name="Castelle C.J."/>
            <person name="Probst A.J."/>
            <person name="Thomas B.C."/>
            <person name="Singh A."/>
            <person name="Wilkins M.J."/>
            <person name="Karaoz U."/>
            <person name="Brodie E.L."/>
            <person name="Williams K.H."/>
            <person name="Hubbard S.S."/>
            <person name="Banfield J.F."/>
        </authorList>
    </citation>
    <scope>NUCLEOTIDE SEQUENCE [LARGE SCALE GENOMIC DNA]</scope>
</reference>
<feature type="signal peptide" evidence="1">
    <location>
        <begin position="1"/>
        <end position="21"/>
    </location>
</feature>
<sequence length="309" mass="33461">MAVLFLAPAFLLYNANGTASAQQEPEIVCESQEIPVGAAVDASLILAEELLNNAAAAISGAVTEIALAEQLLLLPDQCLAENCGGGCSPDTRTISCGSSPPPAGEYAAPCWPGDAGKFFCYLDDPNNRVHCQFTGPGPDDYGLITDPCPPDLKCVPPDGICSACTEDFCDISPCSGDPCPRDAINMAADAIISSYDEIKRVKENTTDLFEEKFTQLVNGKDLWKYCTDKTKINLMLKGAMKDESLKDLIVCLLDESRRGLSRCVTPDNLNYLEERQGTLKCQDASALGALSEKQRQECYFDNFFCCRFQ</sequence>
<dbReference type="Proteomes" id="UP000179258">
    <property type="component" value="Unassembled WGS sequence"/>
</dbReference>
<evidence type="ECO:0000313" key="3">
    <source>
        <dbReference type="Proteomes" id="UP000179258"/>
    </source>
</evidence>
<evidence type="ECO:0000256" key="1">
    <source>
        <dbReference type="SAM" id="SignalP"/>
    </source>
</evidence>
<name>A0A1G2R628_9BACT</name>
<accession>A0A1G2R628</accession>
<protein>
    <submittedName>
        <fullName evidence="2">Uncharacterized protein</fullName>
    </submittedName>
</protein>
<keyword evidence="1" id="KW-0732">Signal</keyword>
<dbReference type="AlphaFoldDB" id="A0A1G2R628"/>
<evidence type="ECO:0000313" key="2">
    <source>
        <dbReference type="EMBL" id="OHA68273.1"/>
    </source>
</evidence>
<feature type="chain" id="PRO_5009584225" evidence="1">
    <location>
        <begin position="22"/>
        <end position="309"/>
    </location>
</feature>
<dbReference type="EMBL" id="MHTX01000019">
    <property type="protein sequence ID" value="OHA68273.1"/>
    <property type="molecule type" value="Genomic_DNA"/>
</dbReference>
<comment type="caution">
    <text evidence="2">The sequence shown here is derived from an EMBL/GenBank/DDBJ whole genome shotgun (WGS) entry which is preliminary data.</text>
</comment>